<reference evidence="1" key="1">
    <citation type="submission" date="2020-02" db="EMBL/GenBank/DDBJ databases">
        <authorList>
            <person name="Meier V. D."/>
        </authorList>
    </citation>
    <scope>NUCLEOTIDE SEQUENCE</scope>
    <source>
        <strain evidence="1">AVDCRST_MAG85</strain>
    </source>
</reference>
<feature type="non-terminal residue" evidence="1">
    <location>
        <position position="1"/>
    </location>
</feature>
<protein>
    <submittedName>
        <fullName evidence="1">Uncharacterized protein</fullName>
    </submittedName>
</protein>
<evidence type="ECO:0000313" key="1">
    <source>
        <dbReference type="EMBL" id="CAA9508021.1"/>
    </source>
</evidence>
<sequence length="28" mass="3267">SPPSWRPAWTRSSRTWCGRLARPSSSRH</sequence>
<name>A0A6J4SY05_9ACTN</name>
<feature type="non-terminal residue" evidence="1">
    <location>
        <position position="28"/>
    </location>
</feature>
<dbReference type="AlphaFoldDB" id="A0A6J4SY05"/>
<organism evidence="1">
    <name type="scientific">uncultured Solirubrobacteraceae bacterium</name>
    <dbReference type="NCBI Taxonomy" id="1162706"/>
    <lineage>
        <taxon>Bacteria</taxon>
        <taxon>Bacillati</taxon>
        <taxon>Actinomycetota</taxon>
        <taxon>Thermoleophilia</taxon>
        <taxon>Solirubrobacterales</taxon>
        <taxon>Solirubrobacteraceae</taxon>
        <taxon>environmental samples</taxon>
    </lineage>
</organism>
<proteinExistence type="predicted"/>
<accession>A0A6J4SY05</accession>
<dbReference type="EMBL" id="CADCVT010000235">
    <property type="protein sequence ID" value="CAA9508021.1"/>
    <property type="molecule type" value="Genomic_DNA"/>
</dbReference>
<gene>
    <name evidence="1" type="ORF">AVDCRST_MAG85-2162</name>
</gene>